<dbReference type="InterPro" id="IPR027359">
    <property type="entry name" value="Volt_channel_dom_sf"/>
</dbReference>
<dbReference type="Proteomes" id="UP001152797">
    <property type="component" value="Unassembled WGS sequence"/>
</dbReference>
<dbReference type="FunFam" id="1.25.40.470:FF:000004">
    <property type="entry name" value="WD repeat-containing protein 35"/>
    <property type="match status" value="1"/>
</dbReference>
<dbReference type="PANTHER" id="PTHR12764:SF5">
    <property type="entry name" value="LD29485P"/>
    <property type="match status" value="1"/>
</dbReference>
<feature type="transmembrane region" description="Helical" evidence="8">
    <location>
        <begin position="1053"/>
        <end position="1076"/>
    </location>
</feature>
<dbReference type="OrthoDB" id="10260567at2759"/>
<feature type="region of interest" description="Disordered" evidence="7">
    <location>
        <begin position="430"/>
        <end position="497"/>
    </location>
</feature>
<feature type="transmembrane region" description="Helical" evidence="8">
    <location>
        <begin position="1233"/>
        <end position="1255"/>
    </location>
</feature>
<dbReference type="InterPro" id="IPR029071">
    <property type="entry name" value="Ubiquitin-like_domsf"/>
</dbReference>
<gene>
    <name evidence="10" type="ORF">C1SCF055_LOCUS31411</name>
</gene>
<accession>A0A9P1D9M4</accession>
<dbReference type="CDD" id="cd17039">
    <property type="entry name" value="Ubl_ubiquitin_like"/>
    <property type="match status" value="1"/>
</dbReference>
<keyword evidence="5 8" id="KW-1133">Transmembrane helix</keyword>
<keyword evidence="12" id="KW-1185">Reference proteome</keyword>
<feature type="transmembrane region" description="Helical" evidence="8">
    <location>
        <begin position="1088"/>
        <end position="1109"/>
    </location>
</feature>
<evidence type="ECO:0000256" key="2">
    <source>
        <dbReference type="ARBA" id="ARBA00022574"/>
    </source>
</evidence>
<name>A0A9P1D9M4_9DINO</name>
<dbReference type="Pfam" id="PF23390">
    <property type="entry name" value="Beta-prop_WDR35_2nd"/>
    <property type="match status" value="1"/>
</dbReference>
<dbReference type="GO" id="GO:0030991">
    <property type="term" value="C:intraciliary transport particle A"/>
    <property type="evidence" value="ECO:0007669"/>
    <property type="project" value="TreeGrafter"/>
</dbReference>
<dbReference type="Pfam" id="PF23387">
    <property type="entry name" value="TPR_IFT80_172"/>
    <property type="match status" value="1"/>
</dbReference>
<evidence type="ECO:0000256" key="6">
    <source>
        <dbReference type="ARBA" id="ARBA00023136"/>
    </source>
</evidence>
<dbReference type="GO" id="GO:0061512">
    <property type="term" value="P:protein localization to cilium"/>
    <property type="evidence" value="ECO:0007669"/>
    <property type="project" value="TreeGrafter"/>
</dbReference>
<dbReference type="SUPFAM" id="SSF54236">
    <property type="entry name" value="Ubiquitin-like"/>
    <property type="match status" value="1"/>
</dbReference>
<dbReference type="InterPro" id="IPR057361">
    <property type="entry name" value="TPR_WDR35"/>
</dbReference>
<dbReference type="Gene3D" id="1.25.40.470">
    <property type="match status" value="1"/>
</dbReference>
<evidence type="ECO:0000256" key="3">
    <source>
        <dbReference type="ARBA" id="ARBA00022692"/>
    </source>
</evidence>
<dbReference type="InterPro" id="IPR039857">
    <property type="entry name" value="Ift122/121"/>
</dbReference>
<dbReference type="Gene3D" id="1.20.120.350">
    <property type="entry name" value="Voltage-gated potassium channels. Chain C"/>
    <property type="match status" value="1"/>
</dbReference>
<keyword evidence="4" id="KW-0677">Repeat</keyword>
<sequence>MLGSVWNMRWATDNPDLFAIMEKTRMYIVRGLQPEEPVLSNAYICAFKDLQIQSVLIDEVIQNPENPRKEVLLDFETKSLRDTRDILTKVSNLKDAFNYVRVSGILGSIRPEDDALRRIANGVEVQSGEDKVELRISPNATVFHLAAEAQKVLPLKDFPSLSRDDRELEHDSSLAELGIKNGDILKVNIKKTSGPMDGFHMDLASDTTGFSRETSLFTTDGSGGTETPADDDLGHAWKAPRMGAPWQAVGAACAPVGSLFQNAVSSPLADTTPPHDGEGAITHSLREVIKKIVGPNGCGPQEVQDLMSIAEDMEKVECEHAGMKKRLARLADLTREQAQTAQEALHLAQDSARVSLQLRELACAVNSDGDGESPPVASQSSPGSREEDNQMLFQAMMVGLQQAALQQQQQAAAAKEEEPRSFLMKRGDVDMQEAHQQAQQQKPAAERSVSGSGVASSVHMTKEEMDKARRARAEKLERDQAEKARERQEAEAKSRSREALFNSPFAGAAKPMGKYCAWATDRSLPCRDFNGCLKARFVSVPIGSSWNVRGLDWQLDPFSFLAERTLLLAEAALEQLEFSVAEKAFVRFEDYQGIQLVKRLRLLDDRVKQKAEVAAYFQRFDEAESLYREIDRKDLAIDLRVRLGDWFRVIQLAHGANEDLLHQAWSAIGDYYADRCKWHNAANYYAKAGNNAALVDTYYFLEDYDALERVIPSLPEGSPLLTEVGNKFASVGLCEQAVAAFLRHGDVKTAVDTCVLLNQWELAVNLAQQHNFQQIEGLLAKYAQHLLDKNKKIEAVQLYRKASRHTEAWLSLGRAFGDCFTEGFEVVKGLLESLNGFRGSLIQSQKAILSQLDSELEKVRQLERIPSTRDVAEPKGEPASLCSLPKDDGNYGSFHSAPTLPGCLEETPQGDGSHGFRSARESAVATFSTLNNVGEKRKRHMPWIHKTAVEEDTSIASTSRKEKQEAAKDAEERFGASSAFANLNAEHAAKSVRRSAFDNFTQPEDVQHERCLVKVGKHPCFERVAMAATLLNAIWIPIDIEFNAEPASDASQGFFVVENIFLLFFSVELLLRFIGYSSGCNAIRDPPFIFDAVLVSMMVLETWLIPLVSLLSGGMNGGTDVARSASILRIARVMRVLRTARVAKLVRYMPELIILLKGMMIAFRSVFFTIVLLILVTVIFSVAITEVSRGTELPALLFSSMGSTLLTLLVQCIMPDQEESFKRAAADNWFVGLLWLLFILFASYIVMGLLVGVLVETVSTVATLEREQLDIDFAQKVLWEMIDKGGADEDGDNRISETEYVNLLSRPEAAKALTVLGVDMTAALDCA</sequence>
<evidence type="ECO:0000259" key="9">
    <source>
        <dbReference type="PROSITE" id="PS50053"/>
    </source>
</evidence>
<dbReference type="PANTHER" id="PTHR12764">
    <property type="entry name" value="WD REPEAT DOMAIN-RELATED"/>
    <property type="match status" value="1"/>
</dbReference>
<reference evidence="10" key="1">
    <citation type="submission" date="2022-10" db="EMBL/GenBank/DDBJ databases">
        <authorList>
            <person name="Chen Y."/>
            <person name="Dougan E. K."/>
            <person name="Chan C."/>
            <person name="Rhodes N."/>
            <person name="Thang M."/>
        </authorList>
    </citation>
    <scope>NUCLEOTIDE SEQUENCE</scope>
</reference>
<dbReference type="GO" id="GO:0035721">
    <property type="term" value="P:intraciliary retrograde transport"/>
    <property type="evidence" value="ECO:0007669"/>
    <property type="project" value="TreeGrafter"/>
</dbReference>
<keyword evidence="3 8" id="KW-0812">Transmembrane</keyword>
<dbReference type="EMBL" id="CAMXCT030003669">
    <property type="protein sequence ID" value="CAL4793019.1"/>
    <property type="molecule type" value="Genomic_DNA"/>
</dbReference>
<dbReference type="InterPro" id="IPR000626">
    <property type="entry name" value="Ubiquitin-like_dom"/>
</dbReference>
<dbReference type="InterPro" id="IPR018247">
    <property type="entry name" value="EF_Hand_1_Ca_BS"/>
</dbReference>
<dbReference type="PROSITE" id="PS00018">
    <property type="entry name" value="EF_HAND_1"/>
    <property type="match status" value="1"/>
</dbReference>
<comment type="caution">
    <text evidence="10">The sequence shown here is derived from an EMBL/GenBank/DDBJ whole genome shotgun (WGS) entry which is preliminary data.</text>
</comment>
<dbReference type="GO" id="GO:0097730">
    <property type="term" value="C:non-motile cilium"/>
    <property type="evidence" value="ECO:0007669"/>
    <property type="project" value="TreeGrafter"/>
</dbReference>
<keyword evidence="2" id="KW-0853">WD repeat</keyword>
<evidence type="ECO:0000256" key="4">
    <source>
        <dbReference type="ARBA" id="ARBA00022737"/>
    </source>
</evidence>
<proteinExistence type="predicted"/>
<dbReference type="Pfam" id="PF00520">
    <property type="entry name" value="Ion_trans"/>
    <property type="match status" value="1"/>
</dbReference>
<dbReference type="PROSITE" id="PS50053">
    <property type="entry name" value="UBIQUITIN_2"/>
    <property type="match status" value="1"/>
</dbReference>
<evidence type="ECO:0000313" key="12">
    <source>
        <dbReference type="Proteomes" id="UP001152797"/>
    </source>
</evidence>
<comment type="subcellular location">
    <subcellularLocation>
        <location evidence="1">Membrane</location>
        <topology evidence="1">Multi-pass membrane protein</topology>
    </subcellularLocation>
</comment>
<evidence type="ECO:0000313" key="10">
    <source>
        <dbReference type="EMBL" id="CAI4005707.1"/>
    </source>
</evidence>
<feature type="domain" description="Ubiquitin-like" evidence="9">
    <location>
        <begin position="123"/>
        <end position="194"/>
    </location>
</feature>
<feature type="non-terminal residue" evidence="10">
    <location>
        <position position="1327"/>
    </location>
</feature>
<dbReference type="InterPro" id="IPR056157">
    <property type="entry name" value="TPR_IFT80_172_dom"/>
</dbReference>
<feature type="compositionally biased region" description="Basic and acidic residues" evidence="7">
    <location>
        <begin position="460"/>
        <end position="497"/>
    </location>
</feature>
<evidence type="ECO:0000256" key="1">
    <source>
        <dbReference type="ARBA" id="ARBA00004141"/>
    </source>
</evidence>
<dbReference type="GO" id="GO:0005216">
    <property type="term" value="F:monoatomic ion channel activity"/>
    <property type="evidence" value="ECO:0007669"/>
    <property type="project" value="InterPro"/>
</dbReference>
<evidence type="ECO:0000256" key="5">
    <source>
        <dbReference type="ARBA" id="ARBA00022989"/>
    </source>
</evidence>
<dbReference type="GO" id="GO:1905515">
    <property type="term" value="P:non-motile cilium assembly"/>
    <property type="evidence" value="ECO:0007669"/>
    <property type="project" value="TreeGrafter"/>
</dbReference>
<feature type="transmembrane region" description="Helical" evidence="8">
    <location>
        <begin position="1161"/>
        <end position="1183"/>
    </location>
</feature>
<evidence type="ECO:0000256" key="7">
    <source>
        <dbReference type="SAM" id="MobiDB-lite"/>
    </source>
</evidence>
<evidence type="ECO:0000313" key="11">
    <source>
        <dbReference type="EMBL" id="CAL4793019.1"/>
    </source>
</evidence>
<dbReference type="GO" id="GO:0016020">
    <property type="term" value="C:membrane"/>
    <property type="evidence" value="ECO:0007669"/>
    <property type="project" value="UniProtKB-SubCell"/>
</dbReference>
<dbReference type="EMBL" id="CAMXCT020003669">
    <property type="protein sequence ID" value="CAL1159082.1"/>
    <property type="molecule type" value="Genomic_DNA"/>
</dbReference>
<feature type="compositionally biased region" description="Low complexity" evidence="7">
    <location>
        <begin position="434"/>
        <end position="458"/>
    </location>
</feature>
<keyword evidence="6 8" id="KW-0472">Membrane</keyword>
<dbReference type="Gene3D" id="1.10.287.70">
    <property type="match status" value="1"/>
</dbReference>
<protein>
    <submittedName>
        <fullName evidence="11">WD repeat-containing protein 35 (Naofen)</fullName>
    </submittedName>
</protein>
<reference evidence="11 12" key="2">
    <citation type="submission" date="2024-05" db="EMBL/GenBank/DDBJ databases">
        <authorList>
            <person name="Chen Y."/>
            <person name="Shah S."/>
            <person name="Dougan E. K."/>
            <person name="Thang M."/>
            <person name="Chan C."/>
        </authorList>
    </citation>
    <scope>NUCLEOTIDE SEQUENCE [LARGE SCALE GENOMIC DNA]</scope>
</reference>
<dbReference type="InterPro" id="IPR056158">
    <property type="entry name" value="Beta-prop_IFT121_2nd"/>
</dbReference>
<evidence type="ECO:0000256" key="8">
    <source>
        <dbReference type="SAM" id="Phobius"/>
    </source>
</evidence>
<dbReference type="Pfam" id="PF25170">
    <property type="entry name" value="TPR_WDR35"/>
    <property type="match status" value="1"/>
</dbReference>
<feature type="region of interest" description="Disordered" evidence="7">
    <location>
        <begin position="365"/>
        <end position="387"/>
    </location>
</feature>
<dbReference type="SUPFAM" id="SSF81324">
    <property type="entry name" value="Voltage-gated potassium channels"/>
    <property type="match status" value="1"/>
</dbReference>
<dbReference type="InterPro" id="IPR005821">
    <property type="entry name" value="Ion_trans_dom"/>
</dbReference>
<feature type="transmembrane region" description="Helical" evidence="8">
    <location>
        <begin position="1195"/>
        <end position="1213"/>
    </location>
</feature>
<organism evidence="10">
    <name type="scientific">Cladocopium goreaui</name>
    <dbReference type="NCBI Taxonomy" id="2562237"/>
    <lineage>
        <taxon>Eukaryota</taxon>
        <taxon>Sar</taxon>
        <taxon>Alveolata</taxon>
        <taxon>Dinophyceae</taxon>
        <taxon>Suessiales</taxon>
        <taxon>Symbiodiniaceae</taxon>
        <taxon>Cladocopium</taxon>
    </lineage>
</organism>
<dbReference type="EMBL" id="CAMXCT010003669">
    <property type="protein sequence ID" value="CAI4005707.1"/>
    <property type="molecule type" value="Genomic_DNA"/>
</dbReference>